<protein>
    <submittedName>
        <fullName evidence="2">Uncharacterized protein</fullName>
    </submittedName>
</protein>
<evidence type="ECO:0000256" key="1">
    <source>
        <dbReference type="SAM" id="Phobius"/>
    </source>
</evidence>
<gene>
    <name evidence="2" type="ORF">SD71_02110</name>
</gene>
<evidence type="ECO:0000313" key="2">
    <source>
        <dbReference type="EMBL" id="KIL37458.1"/>
    </source>
</evidence>
<keyword evidence="1" id="KW-0812">Transmembrane</keyword>
<feature type="transmembrane region" description="Helical" evidence="1">
    <location>
        <begin position="74"/>
        <end position="93"/>
    </location>
</feature>
<keyword evidence="3" id="KW-1185">Reference proteome</keyword>
<comment type="caution">
    <text evidence="2">The sequence shown here is derived from an EMBL/GenBank/DDBJ whole genome shotgun (WGS) entry which is preliminary data.</text>
</comment>
<reference evidence="2 3" key="1">
    <citation type="submission" date="2014-12" db="EMBL/GenBank/DDBJ databases">
        <title>Draft genome sequence of Cohnella kolymensis strain B-2846.</title>
        <authorList>
            <person name="Karlyshev A.V."/>
            <person name="Kudryashova E.B."/>
        </authorList>
    </citation>
    <scope>NUCLEOTIDE SEQUENCE [LARGE SCALE GENOMIC DNA]</scope>
    <source>
        <strain evidence="2 3">VKM B-2846</strain>
    </source>
</reference>
<name>A0ABR5A9U1_9BACL</name>
<feature type="transmembrane region" description="Helical" evidence="1">
    <location>
        <begin position="132"/>
        <end position="151"/>
    </location>
</feature>
<organism evidence="2 3">
    <name type="scientific">Cohnella kolymensis</name>
    <dbReference type="NCBI Taxonomy" id="1590652"/>
    <lineage>
        <taxon>Bacteria</taxon>
        <taxon>Bacillati</taxon>
        <taxon>Bacillota</taxon>
        <taxon>Bacilli</taxon>
        <taxon>Bacillales</taxon>
        <taxon>Paenibacillaceae</taxon>
        <taxon>Cohnella</taxon>
    </lineage>
</organism>
<dbReference type="Proteomes" id="UP000054526">
    <property type="component" value="Unassembled WGS sequence"/>
</dbReference>
<accession>A0ABR5A9U1</accession>
<keyword evidence="1" id="KW-0472">Membrane</keyword>
<feature type="transmembrane region" description="Helical" evidence="1">
    <location>
        <begin position="6"/>
        <end position="28"/>
    </location>
</feature>
<proteinExistence type="predicted"/>
<dbReference type="EMBL" id="JXAL01000001">
    <property type="protein sequence ID" value="KIL37458.1"/>
    <property type="molecule type" value="Genomic_DNA"/>
</dbReference>
<feature type="transmembrane region" description="Helical" evidence="1">
    <location>
        <begin position="49"/>
        <end position="68"/>
    </location>
</feature>
<keyword evidence="1" id="KW-1133">Transmembrane helix</keyword>
<dbReference type="RefSeq" id="WP_041058924.1">
    <property type="nucleotide sequence ID" value="NZ_JXAL01000001.1"/>
</dbReference>
<sequence length="161" mass="18293">MNIQLLQWGLVSFTIGLILSLPLAAVYYDNSPPWAKIFNNPRKLKSAHTDFFMQAFAAGFVYLLEWAAKSEFPLFIVIPLIFGTICNPLILLIEATSLYRSGFAAIFYRFLKSTSPVSLLFAWLAISVYFLPLYLMLFLLLLVLTGLLIIWSCKRKVITEA</sequence>
<evidence type="ECO:0000313" key="3">
    <source>
        <dbReference type="Proteomes" id="UP000054526"/>
    </source>
</evidence>